<name>A0A2N5CWD6_9CAUL</name>
<dbReference type="EMBL" id="PJRQ01000012">
    <property type="protein sequence ID" value="PLR18111.1"/>
    <property type="molecule type" value="Genomic_DNA"/>
</dbReference>
<reference evidence="2 3" key="1">
    <citation type="submission" date="2017-12" db="EMBL/GenBank/DDBJ databases">
        <title>The genome sequence of Caulobacter flavus CGMCC1 15093.</title>
        <authorList>
            <person name="Gao J."/>
            <person name="Mao X."/>
            <person name="Sun J."/>
        </authorList>
    </citation>
    <scope>NUCLEOTIDE SEQUENCE [LARGE SCALE GENOMIC DNA]</scope>
    <source>
        <strain evidence="2 3">CGMCC1 15093</strain>
    </source>
</reference>
<organism evidence="2 3">
    <name type="scientific">Caulobacter flavus</name>
    <dbReference type="NCBI Taxonomy" id="1679497"/>
    <lineage>
        <taxon>Bacteria</taxon>
        <taxon>Pseudomonadati</taxon>
        <taxon>Pseudomonadota</taxon>
        <taxon>Alphaproteobacteria</taxon>
        <taxon>Caulobacterales</taxon>
        <taxon>Caulobacteraceae</taxon>
        <taxon>Caulobacter</taxon>
    </lineage>
</organism>
<reference evidence="1 4" key="2">
    <citation type="submission" date="2018-01" db="EMBL/GenBank/DDBJ databases">
        <title>Complete genome sequence of Caulobacter flavus RHGG3.</title>
        <authorList>
            <person name="Yang E."/>
        </authorList>
    </citation>
    <scope>NUCLEOTIDE SEQUENCE [LARGE SCALE GENOMIC DNA]</scope>
    <source>
        <strain evidence="1 4">RHGG3</strain>
    </source>
</reference>
<keyword evidence="4" id="KW-1185">Reference proteome</keyword>
<evidence type="ECO:0000313" key="2">
    <source>
        <dbReference type="EMBL" id="PLR18111.1"/>
    </source>
</evidence>
<gene>
    <name evidence="1" type="ORF">C1707_00620</name>
    <name evidence="2" type="ORF">CFHF_07265</name>
</gene>
<dbReference type="AlphaFoldDB" id="A0A2N5CWD6"/>
<sequence length="271" mass="29608">MSEVEIDGRLLQRWLKTDAADPALLDGCALDDGESDEPLPILEVDLARQALVCGGPKGRMRFPFGRLPDGLLVAPASDHPAVAAVRAAVSPQERAHQKMRDELGPEYPRPFATVADLEAVHAAEMARRDGKLPERALRGPWVRALKRNELHRQGAQLAQSWRELANACGAPWSDIALHLAWFQRAAGHPNRAIETARDFWRSKAPASQTETAMLATVEAAAWIDRFERKGGAPPDLVEARRAAAKAYAISPTDPEIQTVYQRLKSAEAGPG</sequence>
<dbReference type="RefSeq" id="WP_101712344.1">
    <property type="nucleotide sequence ID" value="NZ_CP026100.1"/>
</dbReference>
<dbReference type="Proteomes" id="UP000281192">
    <property type="component" value="Chromosome"/>
</dbReference>
<evidence type="ECO:0000313" key="4">
    <source>
        <dbReference type="Proteomes" id="UP000281192"/>
    </source>
</evidence>
<dbReference type="Proteomes" id="UP000234483">
    <property type="component" value="Unassembled WGS sequence"/>
</dbReference>
<dbReference type="EMBL" id="CP026100">
    <property type="protein sequence ID" value="AYV44883.1"/>
    <property type="molecule type" value="Genomic_DNA"/>
</dbReference>
<evidence type="ECO:0000313" key="1">
    <source>
        <dbReference type="EMBL" id="AYV44883.1"/>
    </source>
</evidence>
<dbReference type="OrthoDB" id="7184246at2"/>
<proteinExistence type="predicted"/>
<dbReference type="KEGG" id="cfh:C1707_00620"/>
<evidence type="ECO:0000313" key="3">
    <source>
        <dbReference type="Proteomes" id="UP000234483"/>
    </source>
</evidence>
<protein>
    <submittedName>
        <fullName evidence="2">Uncharacterized protein</fullName>
    </submittedName>
</protein>
<accession>A0A2N5CWD6</accession>